<accession>A0ABZ2YLQ5</accession>
<dbReference type="EMBL" id="CP149822">
    <property type="protein sequence ID" value="WZN40681.1"/>
    <property type="molecule type" value="Genomic_DNA"/>
</dbReference>
<dbReference type="RefSeq" id="WP_126247865.1">
    <property type="nucleotide sequence ID" value="NZ_CP149822.1"/>
</dbReference>
<proteinExistence type="predicted"/>
<protein>
    <submittedName>
        <fullName evidence="1">Uncharacterized protein</fullName>
    </submittedName>
</protein>
<dbReference type="Proteomes" id="UP001485459">
    <property type="component" value="Chromosome"/>
</dbReference>
<keyword evidence="2" id="KW-1185">Reference proteome</keyword>
<evidence type="ECO:0000313" key="2">
    <source>
        <dbReference type="Proteomes" id="UP001485459"/>
    </source>
</evidence>
<gene>
    <name evidence="1" type="ORF">WJU16_22215</name>
</gene>
<name>A0ABZ2YLQ5_9BACT</name>
<sequence>MWVVRKFPEAWGIYDEDTGFARILDEAEIELIAGEFPQLKDDMVKMILVVEITSIVTGLRQQEPPFEDS</sequence>
<organism evidence="1 2">
    <name type="scientific">Chitinophaga pollutisoli</name>
    <dbReference type="NCBI Taxonomy" id="3133966"/>
    <lineage>
        <taxon>Bacteria</taxon>
        <taxon>Pseudomonadati</taxon>
        <taxon>Bacteroidota</taxon>
        <taxon>Chitinophagia</taxon>
        <taxon>Chitinophagales</taxon>
        <taxon>Chitinophagaceae</taxon>
        <taxon>Chitinophaga</taxon>
    </lineage>
</organism>
<reference evidence="2" key="1">
    <citation type="submission" date="2024-03" db="EMBL/GenBank/DDBJ databases">
        <title>Chitinophaga horti sp. nov., isolated from garden soil.</title>
        <authorList>
            <person name="Lee D.S."/>
            <person name="Han D.M."/>
            <person name="Baek J.H."/>
            <person name="Choi D.G."/>
            <person name="Jeon J.H."/>
            <person name="Jeon C.O."/>
        </authorList>
    </citation>
    <scope>NUCLEOTIDE SEQUENCE [LARGE SCALE GENOMIC DNA]</scope>
    <source>
        <strain evidence="2">GPA1</strain>
    </source>
</reference>
<evidence type="ECO:0000313" key="1">
    <source>
        <dbReference type="EMBL" id="WZN40681.1"/>
    </source>
</evidence>